<evidence type="ECO:0000256" key="1">
    <source>
        <dbReference type="ARBA" id="ARBA00022552"/>
    </source>
</evidence>
<keyword evidence="1 7" id="KW-0698">rRNA processing</keyword>
<evidence type="ECO:0000256" key="7">
    <source>
        <dbReference type="RuleBase" id="RU362106"/>
    </source>
</evidence>
<dbReference type="InterPro" id="IPR011530">
    <property type="entry name" value="rRNA_adenine_dimethylase"/>
</dbReference>
<reference evidence="10" key="2">
    <citation type="submission" date="2013-10" db="EMBL/GenBank/DDBJ databases">
        <authorList>
            <person name="Aslett M."/>
        </authorList>
    </citation>
    <scope>NUCLEOTIDE SEQUENCE [LARGE SCALE GENOMIC DNA]</scope>
    <source>
        <strain evidence="10">Houghton</strain>
    </source>
</reference>
<sequence>MLLRRVPGLSGSRRRGGDCRLNFKFLSSFSFSSFNFPFLIQLPLLAARDRPQLPLLQLPSAAPAAAPSALQLVGSSSSSKQEQQQQPGRSSKMAMRAVRSRQSAAAAAAVGPYARPAAAGAAAAAAAAGRSLVSRPIAVIARSSSSSSSISSSSSSTAGFPLQKKYGQHLLKNPGVLDKIIAAANINSSDVVLEIGPGTGNLTVRLCASAAAVRTLEIDARMAAEVYRRCKGLGFTNLEVEMGDCLKKELGVFDVCAANLPYQISSPFLFKLAAHKHPFRCAVLMLQEEFGERLLAAAGSKNYCRLTVNVNLFLNVSRVCKVDRNSFRPPPKVDSVVVKITPKREVLPVDFYEWNGLLRLCFSRKRKTIRSIFKQPSVLSFLETNHKLFCSLNKKLPYSSSELQQQVAAAAAAAAAADKRSVNLASNDFFLLLLEFHKRHIYFSAAAAAEPDKQKQHGVEEMLLEDFDGDEEDSGDEK</sequence>
<feature type="binding site" evidence="6">
    <location>
        <position position="217"/>
    </location>
    <ligand>
        <name>S-adenosyl-L-methionine</name>
        <dbReference type="ChEBI" id="CHEBI:59789"/>
    </ligand>
</feature>
<feature type="region of interest" description="Disordered" evidence="8">
    <location>
        <begin position="449"/>
        <end position="478"/>
    </location>
</feature>
<dbReference type="GO" id="GO:0000179">
    <property type="term" value="F:rRNA (adenine-N6,N6-)-dimethyltransferase activity"/>
    <property type="evidence" value="ECO:0007669"/>
    <property type="project" value="UniProtKB-UniRule"/>
</dbReference>
<dbReference type="AlphaFoldDB" id="U6KT99"/>
<dbReference type="Gene3D" id="3.40.50.150">
    <property type="entry name" value="Vaccinia Virus protein VP39"/>
    <property type="match status" value="1"/>
</dbReference>
<dbReference type="PROSITE" id="PS01131">
    <property type="entry name" value="RRNA_A_DIMETH"/>
    <property type="match status" value="1"/>
</dbReference>
<dbReference type="Pfam" id="PF00398">
    <property type="entry name" value="RrnaAD"/>
    <property type="match status" value="1"/>
</dbReference>
<dbReference type="InterPro" id="IPR020598">
    <property type="entry name" value="rRNA_Ade_methylase_Trfase_N"/>
</dbReference>
<dbReference type="SMART" id="SM00650">
    <property type="entry name" value="rADc"/>
    <property type="match status" value="1"/>
</dbReference>
<organism evidence="10 11">
    <name type="scientific">Eimeria tenella</name>
    <name type="common">Coccidian parasite</name>
    <dbReference type="NCBI Taxonomy" id="5802"/>
    <lineage>
        <taxon>Eukaryota</taxon>
        <taxon>Sar</taxon>
        <taxon>Alveolata</taxon>
        <taxon>Apicomplexa</taxon>
        <taxon>Conoidasida</taxon>
        <taxon>Coccidia</taxon>
        <taxon>Eucoccidiorida</taxon>
        <taxon>Eimeriorina</taxon>
        <taxon>Eimeriidae</taxon>
        <taxon>Eimeria</taxon>
    </lineage>
</organism>
<evidence type="ECO:0000313" key="10">
    <source>
        <dbReference type="EMBL" id="CDJ39594.1"/>
    </source>
</evidence>
<feature type="binding site" evidence="6">
    <location>
        <position position="244"/>
    </location>
    <ligand>
        <name>S-adenosyl-L-methionine</name>
        <dbReference type="ChEBI" id="CHEBI:59789"/>
    </ligand>
</feature>
<dbReference type="EMBL" id="HG674512">
    <property type="protein sequence ID" value="CDJ39594.1"/>
    <property type="molecule type" value="Genomic_DNA"/>
</dbReference>
<dbReference type="FunFam" id="3.40.50.150:FF:000081">
    <property type="entry name" value="rRNA adenine N(6)-methyltransferase"/>
    <property type="match status" value="1"/>
</dbReference>
<keyword evidence="5 6" id="KW-0694">RNA-binding</keyword>
<dbReference type="CDD" id="cd02440">
    <property type="entry name" value="AdoMet_MTases"/>
    <property type="match status" value="1"/>
</dbReference>
<dbReference type="VEuPathDB" id="ToxoDB:ETH2_0202400"/>
<keyword evidence="3 6" id="KW-0808">Transferase</keyword>
<evidence type="ECO:0000259" key="9">
    <source>
        <dbReference type="SMART" id="SM00650"/>
    </source>
</evidence>
<feature type="binding site" evidence="6">
    <location>
        <position position="169"/>
    </location>
    <ligand>
        <name>S-adenosyl-L-methionine</name>
        <dbReference type="ChEBI" id="CHEBI:59789"/>
    </ligand>
</feature>
<dbReference type="SUPFAM" id="SSF53335">
    <property type="entry name" value="S-adenosyl-L-methionine-dependent methyltransferases"/>
    <property type="match status" value="1"/>
</dbReference>
<reference evidence="10" key="1">
    <citation type="submission" date="2013-10" db="EMBL/GenBank/DDBJ databases">
        <title>Genomic analysis of the causative agents of coccidiosis in chickens.</title>
        <authorList>
            <person name="Reid A.J."/>
            <person name="Blake D."/>
            <person name="Billington K."/>
            <person name="Browne H."/>
            <person name="Dunn M."/>
            <person name="Hung S."/>
            <person name="Kawahara F."/>
            <person name="Miranda-Saavedra D."/>
            <person name="Mourier T."/>
            <person name="Nagra H."/>
            <person name="Otto T.D."/>
            <person name="Rawlings N."/>
            <person name="Sanchez A."/>
            <person name="Sanders M."/>
            <person name="Subramaniam C."/>
            <person name="Tay Y."/>
            <person name="Dear P."/>
            <person name="Doerig C."/>
            <person name="Gruber A."/>
            <person name="Parkinson J."/>
            <person name="Shirley M."/>
            <person name="Wan K.L."/>
            <person name="Berriman M."/>
            <person name="Tomley F."/>
            <person name="Pain A."/>
        </authorList>
    </citation>
    <scope>NUCLEOTIDE SEQUENCE [LARGE SCALE GENOMIC DNA]</scope>
    <source>
        <strain evidence="10">Houghton</strain>
    </source>
</reference>
<feature type="region of interest" description="Disordered" evidence="8">
    <location>
        <begin position="72"/>
        <end position="97"/>
    </location>
</feature>
<keyword evidence="2 6" id="KW-0489">Methyltransferase</keyword>
<feature type="domain" description="Ribosomal RNA adenine methylase transferase N-terminal" evidence="9">
    <location>
        <begin position="176"/>
        <end position="344"/>
    </location>
</feature>
<dbReference type="PROSITE" id="PS51689">
    <property type="entry name" value="SAM_RNA_A_N6_MT"/>
    <property type="match status" value="1"/>
</dbReference>
<gene>
    <name evidence="10" type="ORF">ETH_00035190</name>
</gene>
<keyword evidence="4 6" id="KW-0949">S-adenosyl-L-methionine</keyword>
<dbReference type="PANTHER" id="PTHR11727">
    <property type="entry name" value="DIMETHYLADENOSINE TRANSFERASE"/>
    <property type="match status" value="1"/>
</dbReference>
<evidence type="ECO:0000256" key="3">
    <source>
        <dbReference type="ARBA" id="ARBA00022679"/>
    </source>
</evidence>
<dbReference type="InterPro" id="IPR001737">
    <property type="entry name" value="KsgA/Erm"/>
</dbReference>
<keyword evidence="11" id="KW-1185">Reference proteome</keyword>
<evidence type="ECO:0000256" key="6">
    <source>
        <dbReference type="PROSITE-ProRule" id="PRU01026"/>
    </source>
</evidence>
<comment type="similarity">
    <text evidence="6 7">Belongs to the class I-like SAM-binding methyltransferase superfamily. rRNA adenine N(6)-methyltransferase family.</text>
</comment>
<evidence type="ECO:0000256" key="8">
    <source>
        <dbReference type="SAM" id="MobiDB-lite"/>
    </source>
</evidence>
<dbReference type="GeneID" id="25256079"/>
<dbReference type="GO" id="GO:0003723">
    <property type="term" value="F:RNA binding"/>
    <property type="evidence" value="ECO:0007669"/>
    <property type="project" value="UniProtKB-UniRule"/>
</dbReference>
<evidence type="ECO:0000256" key="2">
    <source>
        <dbReference type="ARBA" id="ARBA00022603"/>
    </source>
</evidence>
<feature type="binding site" evidence="6">
    <location>
        <position position="196"/>
    </location>
    <ligand>
        <name>S-adenosyl-L-methionine</name>
        <dbReference type="ChEBI" id="CHEBI:59789"/>
    </ligand>
</feature>
<protein>
    <recommendedName>
        <fullName evidence="7">rRNA adenine N(6)-methyltransferase</fullName>
        <ecNumber evidence="7">2.1.1.-</ecNumber>
    </recommendedName>
</protein>
<proteinExistence type="inferred from homology"/>
<evidence type="ECO:0000256" key="5">
    <source>
        <dbReference type="ARBA" id="ARBA00022884"/>
    </source>
</evidence>
<evidence type="ECO:0000256" key="4">
    <source>
        <dbReference type="ARBA" id="ARBA00022691"/>
    </source>
</evidence>
<dbReference type="InterPro" id="IPR029063">
    <property type="entry name" value="SAM-dependent_MTases_sf"/>
</dbReference>
<dbReference type="OrthoDB" id="74991at2759"/>
<name>U6KT99_EIMTE</name>
<dbReference type="Gene3D" id="1.10.8.480">
    <property type="match status" value="1"/>
</dbReference>
<feature type="binding site" evidence="6">
    <location>
        <position position="259"/>
    </location>
    <ligand>
        <name>S-adenosyl-L-methionine</name>
        <dbReference type="ChEBI" id="CHEBI:59789"/>
    </ligand>
</feature>
<dbReference type="InterPro" id="IPR020596">
    <property type="entry name" value="rRNA_Ade_Mease_Trfase_CS"/>
</dbReference>
<dbReference type="PANTHER" id="PTHR11727:SF7">
    <property type="entry name" value="DIMETHYLADENOSINE TRANSFERASE-RELATED"/>
    <property type="match status" value="1"/>
</dbReference>
<dbReference type="RefSeq" id="XP_013230349.1">
    <property type="nucleotide sequence ID" value="XM_013374895.1"/>
</dbReference>
<accession>U6KT99</accession>
<dbReference type="EC" id="2.1.1.-" evidence="7"/>
<dbReference type="Proteomes" id="UP000030747">
    <property type="component" value="Unassembled WGS sequence"/>
</dbReference>
<feature type="compositionally biased region" description="Basic and acidic residues" evidence="8">
    <location>
        <begin position="450"/>
        <end position="460"/>
    </location>
</feature>
<dbReference type="VEuPathDB" id="ToxoDB:ETH_00035190"/>
<feature type="binding site" evidence="6">
    <location>
        <position position="171"/>
    </location>
    <ligand>
        <name>S-adenosyl-L-methionine</name>
        <dbReference type="ChEBI" id="CHEBI:59789"/>
    </ligand>
</feature>
<feature type="compositionally biased region" description="Acidic residues" evidence="8">
    <location>
        <begin position="462"/>
        <end position="478"/>
    </location>
</feature>
<dbReference type="NCBIfam" id="TIGR00755">
    <property type="entry name" value="ksgA"/>
    <property type="match status" value="1"/>
</dbReference>
<evidence type="ECO:0000313" key="11">
    <source>
        <dbReference type="Proteomes" id="UP000030747"/>
    </source>
</evidence>